<evidence type="ECO:0008006" key="4">
    <source>
        <dbReference type="Google" id="ProtNLM"/>
    </source>
</evidence>
<feature type="region of interest" description="Disordered" evidence="1">
    <location>
        <begin position="221"/>
        <end position="304"/>
    </location>
</feature>
<evidence type="ECO:0000313" key="2">
    <source>
        <dbReference type="EMBL" id="KAK4452036.1"/>
    </source>
</evidence>
<feature type="region of interest" description="Disordered" evidence="1">
    <location>
        <begin position="583"/>
        <end position="605"/>
    </location>
</feature>
<organism evidence="2 3">
    <name type="scientific">Podospora aff. communis PSN243</name>
    <dbReference type="NCBI Taxonomy" id="3040156"/>
    <lineage>
        <taxon>Eukaryota</taxon>
        <taxon>Fungi</taxon>
        <taxon>Dikarya</taxon>
        <taxon>Ascomycota</taxon>
        <taxon>Pezizomycotina</taxon>
        <taxon>Sordariomycetes</taxon>
        <taxon>Sordariomycetidae</taxon>
        <taxon>Sordariales</taxon>
        <taxon>Podosporaceae</taxon>
        <taxon>Podospora</taxon>
    </lineage>
</organism>
<dbReference type="PANTHER" id="PTHR15837">
    <property type="entry name" value="RAN GUANINE NUCLEOTIDE RELEASE FACTOR"/>
    <property type="match status" value="1"/>
</dbReference>
<keyword evidence="3" id="KW-1185">Reference proteome</keyword>
<reference evidence="2" key="1">
    <citation type="journal article" date="2023" name="Mol. Phylogenet. Evol.">
        <title>Genome-scale phylogeny and comparative genomics of the fungal order Sordariales.</title>
        <authorList>
            <person name="Hensen N."/>
            <person name="Bonometti L."/>
            <person name="Westerberg I."/>
            <person name="Brannstrom I.O."/>
            <person name="Guillou S."/>
            <person name="Cros-Aarteil S."/>
            <person name="Calhoun S."/>
            <person name="Haridas S."/>
            <person name="Kuo A."/>
            <person name="Mondo S."/>
            <person name="Pangilinan J."/>
            <person name="Riley R."/>
            <person name="LaButti K."/>
            <person name="Andreopoulos B."/>
            <person name="Lipzen A."/>
            <person name="Chen C."/>
            <person name="Yan M."/>
            <person name="Daum C."/>
            <person name="Ng V."/>
            <person name="Clum A."/>
            <person name="Steindorff A."/>
            <person name="Ohm R.A."/>
            <person name="Martin F."/>
            <person name="Silar P."/>
            <person name="Natvig D.O."/>
            <person name="Lalanne C."/>
            <person name="Gautier V."/>
            <person name="Ament-Velasquez S.L."/>
            <person name="Kruys A."/>
            <person name="Hutchinson M.I."/>
            <person name="Powell A.J."/>
            <person name="Barry K."/>
            <person name="Miller A.N."/>
            <person name="Grigoriev I.V."/>
            <person name="Debuchy R."/>
            <person name="Gladieux P."/>
            <person name="Hiltunen Thoren M."/>
            <person name="Johannesson H."/>
        </authorList>
    </citation>
    <scope>NUCLEOTIDE SEQUENCE</scope>
    <source>
        <strain evidence="2">PSN243</strain>
    </source>
</reference>
<dbReference type="PANTHER" id="PTHR15837:SF5">
    <property type="entry name" value="NYN DOMAIN-CONTAINING PROTEIN"/>
    <property type="match status" value="1"/>
</dbReference>
<evidence type="ECO:0000256" key="1">
    <source>
        <dbReference type="SAM" id="MobiDB-lite"/>
    </source>
</evidence>
<dbReference type="Gene3D" id="3.40.50.1010">
    <property type="entry name" value="5'-nuclease"/>
    <property type="match status" value="1"/>
</dbReference>
<gene>
    <name evidence="2" type="ORF">QBC34DRAFT_294175</name>
</gene>
<dbReference type="GO" id="GO:0005085">
    <property type="term" value="F:guanyl-nucleotide exchange factor activity"/>
    <property type="evidence" value="ECO:0007669"/>
    <property type="project" value="TreeGrafter"/>
</dbReference>
<name>A0AAV9GUN6_9PEZI</name>
<proteinExistence type="predicted"/>
<comment type="caution">
    <text evidence="2">The sequence shown here is derived from an EMBL/GenBank/DDBJ whole genome shotgun (WGS) entry which is preliminary data.</text>
</comment>
<dbReference type="AlphaFoldDB" id="A0AAV9GUN6"/>
<dbReference type="Proteomes" id="UP001321760">
    <property type="component" value="Unassembled WGS sequence"/>
</dbReference>
<feature type="compositionally biased region" description="Polar residues" evidence="1">
    <location>
        <begin position="276"/>
        <end position="290"/>
    </location>
</feature>
<dbReference type="CDD" id="cd18724">
    <property type="entry name" value="PIN_LabA-like"/>
    <property type="match status" value="1"/>
</dbReference>
<reference evidence="2" key="2">
    <citation type="submission" date="2023-05" db="EMBL/GenBank/DDBJ databases">
        <authorList>
            <consortium name="Lawrence Berkeley National Laboratory"/>
            <person name="Steindorff A."/>
            <person name="Hensen N."/>
            <person name="Bonometti L."/>
            <person name="Westerberg I."/>
            <person name="Brannstrom I.O."/>
            <person name="Guillou S."/>
            <person name="Cros-Aarteil S."/>
            <person name="Calhoun S."/>
            <person name="Haridas S."/>
            <person name="Kuo A."/>
            <person name="Mondo S."/>
            <person name="Pangilinan J."/>
            <person name="Riley R."/>
            <person name="Labutti K."/>
            <person name="Andreopoulos B."/>
            <person name="Lipzen A."/>
            <person name="Chen C."/>
            <person name="Yanf M."/>
            <person name="Daum C."/>
            <person name="Ng V."/>
            <person name="Clum A."/>
            <person name="Ohm R."/>
            <person name="Martin F."/>
            <person name="Silar P."/>
            <person name="Natvig D."/>
            <person name="Lalanne C."/>
            <person name="Gautier V."/>
            <person name="Ament-Velasquez S.L."/>
            <person name="Kruys A."/>
            <person name="Hutchinson M.I."/>
            <person name="Powell A.J."/>
            <person name="Barry K."/>
            <person name="Miller A.N."/>
            <person name="Grigoriev I.V."/>
            <person name="Debuchy R."/>
            <person name="Gladieux P."/>
            <person name="Thoren M.H."/>
            <person name="Johannesson H."/>
        </authorList>
    </citation>
    <scope>NUCLEOTIDE SEQUENCE</scope>
    <source>
        <strain evidence="2">PSN243</strain>
    </source>
</reference>
<accession>A0AAV9GUN6</accession>
<dbReference type="EMBL" id="MU865925">
    <property type="protein sequence ID" value="KAK4452036.1"/>
    <property type="molecule type" value="Genomic_DNA"/>
</dbReference>
<evidence type="ECO:0000313" key="3">
    <source>
        <dbReference type="Proteomes" id="UP001321760"/>
    </source>
</evidence>
<dbReference type="InterPro" id="IPR007681">
    <property type="entry name" value="Mog1"/>
</dbReference>
<protein>
    <recommendedName>
        <fullName evidence="4">NYN domain-containing protein</fullName>
    </recommendedName>
</protein>
<sequence>MQSNTTSARPERADQPRLGDKLNLIAKWAHAEMIHKRENPLVPLSAFSPEDQEKLFKKPRYEYKFERDENNHYHLKKYQVGEESTLDPDLKAFIRTPRYKRYQAKMHELMCVIEDASPEADMLKAAATKAGKLARLGDKGAQAVGQHTFNKHADHCSTVLTARWKQEKIERQKGPHSQFELDALNNPAPAPVREPTPVPTVQHTLTANDMRRMVEDSFKASVTGRVRDTHSSTQPVSPPPGLPHFDPLHSVYPHPGLPQSVVSQVTLQVKPGDPHSANSSPPHGSETTGNSLSSGSPPFFPFPDGWHPSHSARASIDSVNSPANLFNGGAPLDPFFNGFQQHGPVNYQEGHLGAGLNRFFYSNFVHISTTDTYAEYSRCPPAPPTPVPLPHGFGPAPVYGNQSDSEASFATQRPISNGFPLAACQPFHGMTCYDVQYQTNKDVLAPEYWTTSEGKAQYAIAKTLDLKLEDSRLLKNPGTGYAASQPLHIFVDLSNIIIGFYDSLKMKRGLPIQKRVSPPPFSFNVLDVIITRGRQVAKKVVAGSIAGTKKRRPDYMLQAEALGYEMNILQRVLKPVSPPFKRKSKNVRELESATSETSGDDGLAVPMKNGEQGVDEVLHLKILQSTIDFKPGATMVLASGDAAHAEYSDGFKSNVERALDHGWNVELYGWSRNISSAWRDPAFTAKWSEKFRIIELDTFCEELFDMTIESLSRD</sequence>
<dbReference type="GO" id="GO:0031267">
    <property type="term" value="F:small GTPase binding"/>
    <property type="evidence" value="ECO:0007669"/>
    <property type="project" value="TreeGrafter"/>
</dbReference>
<dbReference type="GO" id="GO:0006606">
    <property type="term" value="P:protein import into nucleus"/>
    <property type="evidence" value="ECO:0007669"/>
    <property type="project" value="TreeGrafter"/>
</dbReference>
<dbReference type="GO" id="GO:0005634">
    <property type="term" value="C:nucleus"/>
    <property type="evidence" value="ECO:0007669"/>
    <property type="project" value="TreeGrafter"/>
</dbReference>